<keyword evidence="3" id="KW-1185">Reference proteome</keyword>
<evidence type="ECO:0000256" key="1">
    <source>
        <dbReference type="SAM" id="MobiDB-lite"/>
    </source>
</evidence>
<proteinExistence type="predicted"/>
<evidence type="ECO:0000313" key="2">
    <source>
        <dbReference type="EMBL" id="KAH3880586.1"/>
    </source>
</evidence>
<accession>A0A9D4MRU7</accession>
<comment type="caution">
    <text evidence="2">The sequence shown here is derived from an EMBL/GenBank/DDBJ whole genome shotgun (WGS) entry which is preliminary data.</text>
</comment>
<gene>
    <name evidence="2" type="ORF">DPMN_004503</name>
</gene>
<name>A0A9D4MRU7_DREPO</name>
<dbReference type="EMBL" id="JAIWYP010000001">
    <property type="protein sequence ID" value="KAH3880586.1"/>
    <property type="molecule type" value="Genomic_DNA"/>
</dbReference>
<dbReference type="AlphaFoldDB" id="A0A9D4MRU7"/>
<sequence>MAAGETSSCALNNFLHGILGLDDSTECDTQSPDCGETQSPEGMANNLVECSEYTATQHCTLTDICEYTISRSLISGLTTPGAPTTKKRFVSKAGMSRQTKARSKVPLTPSSTAGKPGTSGKGRGKGRKHPL</sequence>
<reference evidence="2" key="1">
    <citation type="journal article" date="2019" name="bioRxiv">
        <title>The Genome of the Zebra Mussel, Dreissena polymorpha: A Resource for Invasive Species Research.</title>
        <authorList>
            <person name="McCartney M.A."/>
            <person name="Auch B."/>
            <person name="Kono T."/>
            <person name="Mallez S."/>
            <person name="Zhang Y."/>
            <person name="Obille A."/>
            <person name="Becker A."/>
            <person name="Abrahante J.E."/>
            <person name="Garbe J."/>
            <person name="Badalamenti J.P."/>
            <person name="Herman A."/>
            <person name="Mangelson H."/>
            <person name="Liachko I."/>
            <person name="Sullivan S."/>
            <person name="Sone E.D."/>
            <person name="Koren S."/>
            <person name="Silverstein K.A.T."/>
            <person name="Beckman K.B."/>
            <person name="Gohl D.M."/>
        </authorList>
    </citation>
    <scope>NUCLEOTIDE SEQUENCE</scope>
    <source>
        <strain evidence="2">Duluth1</strain>
        <tissue evidence="2">Whole animal</tissue>
    </source>
</reference>
<dbReference type="Proteomes" id="UP000828390">
    <property type="component" value="Unassembled WGS sequence"/>
</dbReference>
<reference evidence="2" key="2">
    <citation type="submission" date="2020-11" db="EMBL/GenBank/DDBJ databases">
        <authorList>
            <person name="McCartney M.A."/>
            <person name="Auch B."/>
            <person name="Kono T."/>
            <person name="Mallez S."/>
            <person name="Becker A."/>
            <person name="Gohl D.M."/>
            <person name="Silverstein K.A.T."/>
            <person name="Koren S."/>
            <person name="Bechman K.B."/>
            <person name="Herman A."/>
            <person name="Abrahante J.E."/>
            <person name="Garbe J."/>
        </authorList>
    </citation>
    <scope>NUCLEOTIDE SEQUENCE</scope>
    <source>
        <strain evidence="2">Duluth1</strain>
        <tissue evidence="2">Whole animal</tissue>
    </source>
</reference>
<feature type="compositionally biased region" description="Basic residues" evidence="1">
    <location>
        <begin position="122"/>
        <end position="131"/>
    </location>
</feature>
<protein>
    <submittedName>
        <fullName evidence="2">Uncharacterized protein</fullName>
    </submittedName>
</protein>
<organism evidence="2 3">
    <name type="scientific">Dreissena polymorpha</name>
    <name type="common">Zebra mussel</name>
    <name type="synonym">Mytilus polymorpha</name>
    <dbReference type="NCBI Taxonomy" id="45954"/>
    <lineage>
        <taxon>Eukaryota</taxon>
        <taxon>Metazoa</taxon>
        <taxon>Spiralia</taxon>
        <taxon>Lophotrochozoa</taxon>
        <taxon>Mollusca</taxon>
        <taxon>Bivalvia</taxon>
        <taxon>Autobranchia</taxon>
        <taxon>Heteroconchia</taxon>
        <taxon>Euheterodonta</taxon>
        <taxon>Imparidentia</taxon>
        <taxon>Neoheterodontei</taxon>
        <taxon>Myida</taxon>
        <taxon>Dreissenoidea</taxon>
        <taxon>Dreissenidae</taxon>
        <taxon>Dreissena</taxon>
    </lineage>
</organism>
<feature type="region of interest" description="Disordered" evidence="1">
    <location>
        <begin position="78"/>
        <end position="131"/>
    </location>
</feature>
<evidence type="ECO:0000313" key="3">
    <source>
        <dbReference type="Proteomes" id="UP000828390"/>
    </source>
</evidence>